<comment type="similarity">
    <text evidence="1">Belongs to the NmrA-type oxidoreductase family. Isoflavone reductase subfamily.</text>
</comment>
<organism evidence="6 7">
    <name type="scientific">Stachybotrys elegans</name>
    <dbReference type="NCBI Taxonomy" id="80388"/>
    <lineage>
        <taxon>Eukaryota</taxon>
        <taxon>Fungi</taxon>
        <taxon>Dikarya</taxon>
        <taxon>Ascomycota</taxon>
        <taxon>Pezizomycotina</taxon>
        <taxon>Sordariomycetes</taxon>
        <taxon>Hypocreomycetidae</taxon>
        <taxon>Hypocreales</taxon>
        <taxon>Stachybotryaceae</taxon>
        <taxon>Stachybotrys</taxon>
    </lineage>
</organism>
<dbReference type="GO" id="GO:0016491">
    <property type="term" value="F:oxidoreductase activity"/>
    <property type="evidence" value="ECO:0007669"/>
    <property type="project" value="UniProtKB-KW"/>
</dbReference>
<evidence type="ECO:0000259" key="5">
    <source>
        <dbReference type="Pfam" id="PF13460"/>
    </source>
</evidence>
<dbReference type="Gene3D" id="3.40.50.720">
    <property type="entry name" value="NAD(P)-binding Rossmann-like Domain"/>
    <property type="match status" value="1"/>
</dbReference>
<feature type="chain" id="PRO_5035431738" evidence="4">
    <location>
        <begin position="24"/>
        <end position="301"/>
    </location>
</feature>
<keyword evidence="7" id="KW-1185">Reference proteome</keyword>
<dbReference type="PANTHER" id="PTHR47706">
    <property type="entry name" value="NMRA-LIKE FAMILY PROTEIN"/>
    <property type="match status" value="1"/>
</dbReference>
<gene>
    <name evidence="6" type="ORF">B0I35DRAFT_97183</name>
</gene>
<dbReference type="CDD" id="cd05259">
    <property type="entry name" value="PCBER_SDR_a"/>
    <property type="match status" value="1"/>
</dbReference>
<evidence type="ECO:0000313" key="6">
    <source>
        <dbReference type="EMBL" id="KAH7308471.1"/>
    </source>
</evidence>
<protein>
    <submittedName>
        <fullName evidence="6">Isoflavone reductase family protein</fullName>
    </submittedName>
</protein>
<keyword evidence="3" id="KW-0560">Oxidoreductase</keyword>
<feature type="domain" description="NAD(P)-binding" evidence="5">
    <location>
        <begin position="12"/>
        <end position="151"/>
    </location>
</feature>
<keyword evidence="2" id="KW-0521">NADP</keyword>
<sequence>MPARIQKVILLGAGGLLGTEVLAAFEADASFDLTLLVRKSSKSTFPPHLKIVKVDHDSPHHQLVQAFTGQDAVVLAIPGRPVALHMRIIDAAVEAGVKRFIPSEFGNNTCTAASELCPLYADKAKTAAYLKSKEATGMTWTAIHTGQFFDWGIRADWLDYYLNKKRAIIYDSGNKLWSTTNVGTAAAAVVKVLHKPEETVNRAVFVASFTVSQNQVLNALQAATGVEWETRRMTSVEALKKAERLDNEEYSIGLKLRILMLLYAEDADRGANFEKDGLLDNKLLGLPEENLEDTIQRILGA</sequence>
<reference evidence="6" key="1">
    <citation type="journal article" date="2021" name="Nat. Commun.">
        <title>Genetic determinants of endophytism in the Arabidopsis root mycobiome.</title>
        <authorList>
            <person name="Mesny F."/>
            <person name="Miyauchi S."/>
            <person name="Thiergart T."/>
            <person name="Pickel B."/>
            <person name="Atanasova L."/>
            <person name="Karlsson M."/>
            <person name="Huettel B."/>
            <person name="Barry K.W."/>
            <person name="Haridas S."/>
            <person name="Chen C."/>
            <person name="Bauer D."/>
            <person name="Andreopoulos W."/>
            <person name="Pangilinan J."/>
            <person name="LaButti K."/>
            <person name="Riley R."/>
            <person name="Lipzen A."/>
            <person name="Clum A."/>
            <person name="Drula E."/>
            <person name="Henrissat B."/>
            <person name="Kohler A."/>
            <person name="Grigoriev I.V."/>
            <person name="Martin F.M."/>
            <person name="Hacquard S."/>
        </authorList>
    </citation>
    <scope>NUCLEOTIDE SEQUENCE</scope>
    <source>
        <strain evidence="6">MPI-CAGE-CH-0235</strain>
    </source>
</reference>
<feature type="signal peptide" evidence="4">
    <location>
        <begin position="1"/>
        <end position="23"/>
    </location>
</feature>
<dbReference type="AlphaFoldDB" id="A0A8K0SCS7"/>
<dbReference type="Proteomes" id="UP000813444">
    <property type="component" value="Unassembled WGS sequence"/>
</dbReference>
<accession>A0A8K0SCS7</accession>
<dbReference type="InterPro" id="IPR051609">
    <property type="entry name" value="NmrA/Isoflavone_reductase-like"/>
</dbReference>
<dbReference type="Gene3D" id="3.90.25.10">
    <property type="entry name" value="UDP-galactose 4-epimerase, domain 1"/>
    <property type="match status" value="1"/>
</dbReference>
<dbReference type="InterPro" id="IPR036291">
    <property type="entry name" value="NAD(P)-bd_dom_sf"/>
</dbReference>
<comment type="caution">
    <text evidence="6">The sequence shown here is derived from an EMBL/GenBank/DDBJ whole genome shotgun (WGS) entry which is preliminary data.</text>
</comment>
<evidence type="ECO:0000256" key="4">
    <source>
        <dbReference type="SAM" id="SignalP"/>
    </source>
</evidence>
<dbReference type="SUPFAM" id="SSF51735">
    <property type="entry name" value="NAD(P)-binding Rossmann-fold domains"/>
    <property type="match status" value="1"/>
</dbReference>
<evidence type="ECO:0000313" key="7">
    <source>
        <dbReference type="Proteomes" id="UP000813444"/>
    </source>
</evidence>
<name>A0A8K0SCS7_9HYPO</name>
<dbReference type="InterPro" id="IPR016040">
    <property type="entry name" value="NAD(P)-bd_dom"/>
</dbReference>
<dbReference type="OrthoDB" id="9984533at2759"/>
<dbReference type="PANTHER" id="PTHR47706:SF9">
    <property type="entry name" value="NMRA-LIKE DOMAIN-CONTAINING PROTEIN-RELATED"/>
    <property type="match status" value="1"/>
</dbReference>
<dbReference type="InterPro" id="IPR045312">
    <property type="entry name" value="PCBER-like"/>
</dbReference>
<keyword evidence="4" id="KW-0732">Signal</keyword>
<dbReference type="Pfam" id="PF13460">
    <property type="entry name" value="NAD_binding_10"/>
    <property type="match status" value="1"/>
</dbReference>
<evidence type="ECO:0000256" key="3">
    <source>
        <dbReference type="ARBA" id="ARBA00023002"/>
    </source>
</evidence>
<dbReference type="EMBL" id="JAGPNK010000015">
    <property type="protein sequence ID" value="KAH7308471.1"/>
    <property type="molecule type" value="Genomic_DNA"/>
</dbReference>
<proteinExistence type="inferred from homology"/>
<evidence type="ECO:0000256" key="2">
    <source>
        <dbReference type="ARBA" id="ARBA00022857"/>
    </source>
</evidence>
<evidence type="ECO:0000256" key="1">
    <source>
        <dbReference type="ARBA" id="ARBA00005725"/>
    </source>
</evidence>